<dbReference type="EMBL" id="AALHOE010000134">
    <property type="protein sequence ID" value="ECZ7112286.1"/>
    <property type="molecule type" value="Genomic_DNA"/>
</dbReference>
<dbReference type="EMBL" id="AAKKTY010000019">
    <property type="protein sequence ID" value="ECS8941849.1"/>
    <property type="molecule type" value="Genomic_DNA"/>
</dbReference>
<accession>A0A5Z4DF81</accession>
<dbReference type="AlphaFoldDB" id="A0A5Z4DF81"/>
<reference evidence="3" key="1">
    <citation type="submission" date="2018-07" db="EMBL/GenBank/DDBJ databases">
        <authorList>
            <consortium name="PulseNet: The National Subtyping Network for Foodborne Disease Surveillance"/>
            <person name="Tarr C.L."/>
            <person name="Trees E."/>
            <person name="Katz L.S."/>
            <person name="Carleton-Romer H.A."/>
            <person name="Stroika S."/>
            <person name="Kucerova Z."/>
            <person name="Roache K.F."/>
            <person name="Sabol A.L."/>
            <person name="Besser J."/>
            <person name="Gerner-Smidt P."/>
        </authorList>
    </citation>
    <scope>NUCLEOTIDE SEQUENCE</scope>
    <source>
        <strain evidence="2">PNUSAS016316</strain>
        <strain evidence="3">PNUSAS028293</strain>
        <strain evidence="4">PNUSAS104021</strain>
    </source>
</reference>
<dbReference type="Pfam" id="PF10881">
    <property type="entry name" value="DUF2726"/>
    <property type="match status" value="1"/>
</dbReference>
<dbReference type="RefSeq" id="WP_080096484.1">
    <property type="nucleotide sequence ID" value="NZ_MYLL01000092.1"/>
</dbReference>
<feature type="domain" description="DUF2726" evidence="1">
    <location>
        <begin position="58"/>
        <end position="166"/>
    </location>
</feature>
<evidence type="ECO:0000313" key="3">
    <source>
        <dbReference type="EMBL" id="ECS8941849.1"/>
    </source>
</evidence>
<comment type="caution">
    <text evidence="3">The sequence shown here is derived from an EMBL/GenBank/DDBJ whole genome shotgun (WGS) entry which is preliminary data.</text>
</comment>
<evidence type="ECO:0000259" key="1">
    <source>
        <dbReference type="Pfam" id="PF10881"/>
    </source>
</evidence>
<name>A0A5Z4DF81_SALER</name>
<protein>
    <submittedName>
        <fullName evidence="3">DUF2726 domain-containing protein</fullName>
    </submittedName>
</protein>
<organism evidence="3">
    <name type="scientific">Salmonella enterica</name>
    <name type="common">Salmonella choleraesuis</name>
    <dbReference type="NCBI Taxonomy" id="28901"/>
    <lineage>
        <taxon>Bacteria</taxon>
        <taxon>Pseudomonadati</taxon>
        <taxon>Pseudomonadota</taxon>
        <taxon>Gammaproteobacteria</taxon>
        <taxon>Enterobacterales</taxon>
        <taxon>Enterobacteriaceae</taxon>
        <taxon>Salmonella</taxon>
    </lineage>
</organism>
<evidence type="ECO:0000313" key="2">
    <source>
        <dbReference type="EMBL" id="EBS8259699.1"/>
    </source>
</evidence>
<dbReference type="EMBL" id="AAGWTA010000041">
    <property type="protein sequence ID" value="EBS8259699.1"/>
    <property type="molecule type" value="Genomic_DNA"/>
</dbReference>
<dbReference type="InterPro" id="IPR024402">
    <property type="entry name" value="DUF2726"/>
</dbReference>
<evidence type="ECO:0000313" key="4">
    <source>
        <dbReference type="EMBL" id="ECZ7112286.1"/>
    </source>
</evidence>
<sequence>MFIALIIIVILLGGFVLILRQAGRASHPLLLALRSRGMRPGAAELLLCRRPSFVSAGRLMTEREQRFLRRLDSVADTRLWRLCPQVQVADIVRVAPDRKSGSREWWQLFRLVSQWHCDVVITDRAGRIVAAVELDDRSHQAPKRQRRDLLLEEILKQAGIPLLRGDDEQLLAERVREFLCTQRPEGAA</sequence>
<proteinExistence type="predicted"/>
<gene>
    <name evidence="2" type="ORF">CEZ54_21810</name>
    <name evidence="3" type="ORF">CV292_22035</name>
    <name evidence="4" type="ORF">F8326_22160</name>
</gene>